<dbReference type="EMBL" id="KV013993">
    <property type="protein sequence ID" value="KZV22949.1"/>
    <property type="molecule type" value="Genomic_DNA"/>
</dbReference>
<dbReference type="Proteomes" id="UP000250235">
    <property type="component" value="Unassembled WGS sequence"/>
</dbReference>
<keyword evidence="2" id="KW-1185">Reference proteome</keyword>
<accession>A0A2Z7AU49</accession>
<reference evidence="1 2" key="1">
    <citation type="journal article" date="2015" name="Proc. Natl. Acad. Sci. U.S.A.">
        <title>The resurrection genome of Boea hygrometrica: A blueprint for survival of dehydration.</title>
        <authorList>
            <person name="Xiao L."/>
            <person name="Yang G."/>
            <person name="Zhang L."/>
            <person name="Yang X."/>
            <person name="Zhao S."/>
            <person name="Ji Z."/>
            <person name="Zhou Q."/>
            <person name="Hu M."/>
            <person name="Wang Y."/>
            <person name="Chen M."/>
            <person name="Xu Y."/>
            <person name="Jin H."/>
            <person name="Xiao X."/>
            <person name="Hu G."/>
            <person name="Bao F."/>
            <person name="Hu Y."/>
            <person name="Wan P."/>
            <person name="Li L."/>
            <person name="Deng X."/>
            <person name="Kuang T."/>
            <person name="Xiang C."/>
            <person name="Zhu J.K."/>
            <person name="Oliver M.J."/>
            <person name="He Y."/>
        </authorList>
    </citation>
    <scope>NUCLEOTIDE SEQUENCE [LARGE SCALE GENOMIC DNA]</scope>
    <source>
        <strain evidence="2">cv. XS01</strain>
    </source>
</reference>
<name>A0A2Z7AU49_9LAMI</name>
<protein>
    <submittedName>
        <fullName evidence="1">Uncharacterized protein</fullName>
    </submittedName>
</protein>
<gene>
    <name evidence="1" type="ORF">F511_13019</name>
</gene>
<evidence type="ECO:0000313" key="1">
    <source>
        <dbReference type="EMBL" id="KZV22949.1"/>
    </source>
</evidence>
<sequence>MRDGSYPHASRFKVYGSYPLVLKPSILLRAYTAKHIIHAQPLVVTKLNIRTLTSELCLAHADCHNESPSNTDPLPTKPIQATAQGLQLRTTAAWSYDSTSANSVRPKHSAVQMLIGIGPVVSRCAYSSHRNWPVVAAIRVLSVAGASTSSFRLVGTTAF</sequence>
<evidence type="ECO:0000313" key="2">
    <source>
        <dbReference type="Proteomes" id="UP000250235"/>
    </source>
</evidence>
<proteinExistence type="predicted"/>
<dbReference type="AlphaFoldDB" id="A0A2Z7AU49"/>
<organism evidence="1 2">
    <name type="scientific">Dorcoceras hygrometricum</name>
    <dbReference type="NCBI Taxonomy" id="472368"/>
    <lineage>
        <taxon>Eukaryota</taxon>
        <taxon>Viridiplantae</taxon>
        <taxon>Streptophyta</taxon>
        <taxon>Embryophyta</taxon>
        <taxon>Tracheophyta</taxon>
        <taxon>Spermatophyta</taxon>
        <taxon>Magnoliopsida</taxon>
        <taxon>eudicotyledons</taxon>
        <taxon>Gunneridae</taxon>
        <taxon>Pentapetalae</taxon>
        <taxon>asterids</taxon>
        <taxon>lamiids</taxon>
        <taxon>Lamiales</taxon>
        <taxon>Gesneriaceae</taxon>
        <taxon>Didymocarpoideae</taxon>
        <taxon>Trichosporeae</taxon>
        <taxon>Loxocarpinae</taxon>
        <taxon>Dorcoceras</taxon>
    </lineage>
</organism>